<proteinExistence type="predicted"/>
<evidence type="ECO:0000313" key="1">
    <source>
        <dbReference type="EMBL" id="ETK78712.1"/>
    </source>
</evidence>
<gene>
    <name evidence="1" type="ORF">L915_15333</name>
</gene>
<dbReference type="PANTHER" id="PTHR45657:SF1">
    <property type="entry name" value="CRAL-TRIO DOMAIN-CONTAINING PROTEIN YKL091C-RELATED"/>
    <property type="match status" value="1"/>
</dbReference>
<dbReference type="SUPFAM" id="SSF46938">
    <property type="entry name" value="CRAL/TRIO N-terminal domain"/>
    <property type="match status" value="1"/>
</dbReference>
<dbReference type="Proteomes" id="UP000053236">
    <property type="component" value="Unassembled WGS sequence"/>
</dbReference>
<dbReference type="SUPFAM" id="SSF52087">
    <property type="entry name" value="CRAL/TRIO domain"/>
    <property type="match status" value="1"/>
</dbReference>
<protein>
    <submittedName>
        <fullName evidence="1">Uncharacterized protein</fullName>
    </submittedName>
</protein>
<name>W2G6P8_PHYNI</name>
<sequence length="121" mass="13870">MEIPSAFLVAENGNVAKAMERYRATMAWRKQMKVDNILTTPQAHYDTIKTHYTQFLHKHDKLGHPLYIEKVGSINIPQLKKLGVSQDTLFKHYLFAMEFTLKYAAHQICPCDACAASETQK</sequence>
<dbReference type="PANTHER" id="PTHR45657">
    <property type="entry name" value="CRAL-TRIO DOMAIN-CONTAINING PROTEIN YKL091C-RELATED"/>
    <property type="match status" value="1"/>
</dbReference>
<dbReference type="Gene3D" id="3.40.525.10">
    <property type="entry name" value="CRAL-TRIO lipid binding domain"/>
    <property type="match status" value="1"/>
</dbReference>
<dbReference type="InterPro" id="IPR051026">
    <property type="entry name" value="PI/PC_transfer"/>
</dbReference>
<accession>W2G6P8</accession>
<dbReference type="InterPro" id="IPR036273">
    <property type="entry name" value="CRAL/TRIO_N_dom_sf"/>
</dbReference>
<dbReference type="AlphaFoldDB" id="W2G6P8"/>
<organism evidence="1">
    <name type="scientific">Phytophthora nicotianae</name>
    <name type="common">Potato buckeye rot agent</name>
    <name type="synonym">Phytophthora parasitica</name>
    <dbReference type="NCBI Taxonomy" id="4792"/>
    <lineage>
        <taxon>Eukaryota</taxon>
        <taxon>Sar</taxon>
        <taxon>Stramenopiles</taxon>
        <taxon>Oomycota</taxon>
        <taxon>Peronosporomycetes</taxon>
        <taxon>Peronosporales</taxon>
        <taxon>Peronosporaceae</taxon>
        <taxon>Phytophthora</taxon>
    </lineage>
</organism>
<feature type="non-terminal residue" evidence="1">
    <location>
        <position position="121"/>
    </location>
</feature>
<dbReference type="VEuPathDB" id="FungiDB:PPTG_21471"/>
<dbReference type="EMBL" id="KI688152">
    <property type="protein sequence ID" value="ETK78712.1"/>
    <property type="molecule type" value="Genomic_DNA"/>
</dbReference>
<reference evidence="1" key="1">
    <citation type="submission" date="2013-11" db="EMBL/GenBank/DDBJ databases">
        <title>The Genome Sequence of Phytophthora parasitica CJ02B3.</title>
        <authorList>
            <consortium name="The Broad Institute Genomics Platform"/>
            <person name="Russ C."/>
            <person name="Tyler B."/>
            <person name="Panabieres F."/>
            <person name="Shan W."/>
            <person name="Tripathy S."/>
            <person name="Grunwald N."/>
            <person name="Machado M."/>
            <person name="Johnson C.S."/>
            <person name="Arredondo F."/>
            <person name="Hong C."/>
            <person name="Coffey M."/>
            <person name="Young S.K."/>
            <person name="Zeng Q."/>
            <person name="Gargeya S."/>
            <person name="Fitzgerald M."/>
            <person name="Abouelleil A."/>
            <person name="Alvarado L."/>
            <person name="Chapman S.B."/>
            <person name="Gainer-Dewar J."/>
            <person name="Goldberg J."/>
            <person name="Griggs A."/>
            <person name="Gujja S."/>
            <person name="Hansen M."/>
            <person name="Howarth C."/>
            <person name="Imamovic A."/>
            <person name="Ireland A."/>
            <person name="Larimer J."/>
            <person name="McCowan C."/>
            <person name="Murphy C."/>
            <person name="Pearson M."/>
            <person name="Poon T.W."/>
            <person name="Priest M."/>
            <person name="Roberts A."/>
            <person name="Saif S."/>
            <person name="Shea T."/>
            <person name="Sykes S."/>
            <person name="Wortman J."/>
            <person name="Nusbaum C."/>
            <person name="Birren B."/>
        </authorList>
    </citation>
    <scope>NUCLEOTIDE SEQUENCE [LARGE SCALE GENOMIC DNA]</scope>
    <source>
        <strain evidence="1">CJ02B3</strain>
    </source>
</reference>
<dbReference type="InterPro" id="IPR036865">
    <property type="entry name" value="CRAL-TRIO_dom_sf"/>
</dbReference>